<dbReference type="PANTHER" id="PTHR33121">
    <property type="entry name" value="CYCLIC DI-GMP PHOSPHODIESTERASE PDEF"/>
    <property type="match status" value="1"/>
</dbReference>
<feature type="domain" description="EAL" evidence="1">
    <location>
        <begin position="173"/>
        <end position="413"/>
    </location>
</feature>
<protein>
    <submittedName>
        <fullName evidence="2">EAL domain-containing protein</fullName>
    </submittedName>
</protein>
<dbReference type="InterPro" id="IPR001633">
    <property type="entry name" value="EAL_dom"/>
</dbReference>
<dbReference type="Gene3D" id="3.20.20.450">
    <property type="entry name" value="EAL domain"/>
    <property type="match status" value="1"/>
</dbReference>
<dbReference type="CDD" id="cd01948">
    <property type="entry name" value="EAL"/>
    <property type="match status" value="1"/>
</dbReference>
<proteinExistence type="predicted"/>
<dbReference type="EMBL" id="JBIGIA010000016">
    <property type="protein sequence ID" value="MFG6458950.1"/>
    <property type="molecule type" value="Genomic_DNA"/>
</dbReference>
<dbReference type="Proteomes" id="UP001606305">
    <property type="component" value="Unassembled WGS sequence"/>
</dbReference>
<organism evidence="2 3">
    <name type="scientific">Pelomonas nitida</name>
    <dbReference type="NCBI Taxonomy" id="3299027"/>
    <lineage>
        <taxon>Bacteria</taxon>
        <taxon>Pseudomonadati</taxon>
        <taxon>Pseudomonadota</taxon>
        <taxon>Betaproteobacteria</taxon>
        <taxon>Burkholderiales</taxon>
        <taxon>Sphaerotilaceae</taxon>
        <taxon>Roseateles</taxon>
    </lineage>
</organism>
<dbReference type="SUPFAM" id="SSF141868">
    <property type="entry name" value="EAL domain-like"/>
    <property type="match status" value="1"/>
</dbReference>
<dbReference type="Pfam" id="PF00563">
    <property type="entry name" value="EAL"/>
    <property type="match status" value="1"/>
</dbReference>
<dbReference type="PANTHER" id="PTHR33121:SF76">
    <property type="entry name" value="SIGNALING PROTEIN"/>
    <property type="match status" value="1"/>
</dbReference>
<dbReference type="RefSeq" id="WP_394490438.1">
    <property type="nucleotide sequence ID" value="NZ_JBIGIA010000016.1"/>
</dbReference>
<dbReference type="Pfam" id="PF01590">
    <property type="entry name" value="GAF"/>
    <property type="match status" value="1"/>
</dbReference>
<dbReference type="InterPro" id="IPR035919">
    <property type="entry name" value="EAL_sf"/>
</dbReference>
<dbReference type="InterPro" id="IPR003018">
    <property type="entry name" value="GAF"/>
</dbReference>
<evidence type="ECO:0000313" key="3">
    <source>
        <dbReference type="Proteomes" id="UP001606305"/>
    </source>
</evidence>
<dbReference type="InterPro" id="IPR029016">
    <property type="entry name" value="GAF-like_dom_sf"/>
</dbReference>
<evidence type="ECO:0000313" key="2">
    <source>
        <dbReference type="EMBL" id="MFG6458950.1"/>
    </source>
</evidence>
<dbReference type="InterPro" id="IPR050706">
    <property type="entry name" value="Cyclic-di-GMP_PDE-like"/>
</dbReference>
<keyword evidence="3" id="KW-1185">Reference proteome</keyword>
<reference evidence="2 3" key="1">
    <citation type="submission" date="2024-09" db="EMBL/GenBank/DDBJ databases">
        <title>Novel species of the genus Pelomonas and Roseateles isolated from streams.</title>
        <authorList>
            <person name="Lu H."/>
        </authorList>
    </citation>
    <scope>NUCLEOTIDE SEQUENCE [LARGE SCALE GENOMIC DNA]</scope>
    <source>
        <strain evidence="2 3">BYS96W</strain>
    </source>
</reference>
<accession>A0ABW7GAH0</accession>
<name>A0ABW7GAH0_9BURK</name>
<evidence type="ECO:0000259" key="1">
    <source>
        <dbReference type="PROSITE" id="PS50883"/>
    </source>
</evidence>
<dbReference type="Gene3D" id="3.30.450.40">
    <property type="match status" value="1"/>
</dbReference>
<comment type="caution">
    <text evidence="2">The sequence shown here is derived from an EMBL/GenBank/DDBJ whole genome shotgun (WGS) entry which is preliminary data.</text>
</comment>
<dbReference type="SMART" id="SM00065">
    <property type="entry name" value="GAF"/>
    <property type="match status" value="1"/>
</dbReference>
<gene>
    <name evidence="2" type="ORF">ACG00X_19105</name>
</gene>
<sequence length="413" mass="44669">MHTPLADVADGLAGLSALPGATPAHRPPLARLLQAIRRHMGMDVAFISEFERGRRVFRHVDIGEARLLIRPGDGDPLEESYCVRVVDGRLPELIPDASVNAEALTLPVTRAVPVGAHMSVPIRLADGRIYGTFCCFSHAPDLTLTTRDLHVVRVFADLAAAQIQEDLNASEARRMAAQRIDAALQSDQLHMVFQPIVDLHTSRVVGFESLARFSGDPYRTPDLWFSEAGLVGRTVELESKAIRLALARLGELPADVYLTVNASPELIIQGALAEALRGQPLERIVVEVTEHQAIASYAAVAEAMAPLQREGLRIAVDDAGAGYASFRHVLDLHPQIIKLDISITHAIDVDRSRRALAAALCGFARETGCGLVAEGVETQAELDAVRTLGIGRAQGYHLGRPMNFQDAKACTAH</sequence>
<dbReference type="SMART" id="SM00052">
    <property type="entry name" value="EAL"/>
    <property type="match status" value="1"/>
</dbReference>
<dbReference type="SUPFAM" id="SSF55781">
    <property type="entry name" value="GAF domain-like"/>
    <property type="match status" value="1"/>
</dbReference>
<dbReference type="PROSITE" id="PS50883">
    <property type="entry name" value="EAL"/>
    <property type="match status" value="1"/>
</dbReference>